<proteinExistence type="predicted"/>
<dbReference type="STRING" id="212602.A0A420I3M2"/>
<dbReference type="PANTHER" id="PTHR12196:SF2">
    <property type="entry name" value="DIPHTHINE--AMMONIA LIGASE"/>
    <property type="match status" value="1"/>
</dbReference>
<evidence type="ECO:0000256" key="4">
    <source>
        <dbReference type="ARBA" id="ARBA00031552"/>
    </source>
</evidence>
<evidence type="ECO:0000256" key="3">
    <source>
        <dbReference type="ARBA" id="ARBA00029814"/>
    </source>
</evidence>
<dbReference type="NCBIfam" id="TIGR00290">
    <property type="entry name" value="MJ0570_dom"/>
    <property type="match status" value="1"/>
</dbReference>
<comment type="catalytic activity">
    <reaction evidence="5">
        <text>diphthine-[translation elongation factor 2] + NH4(+) + ATP = diphthamide-[translation elongation factor 2] + AMP + diphosphate + H(+)</text>
        <dbReference type="Rhea" id="RHEA:19753"/>
        <dbReference type="Rhea" id="RHEA-COMP:10172"/>
        <dbReference type="Rhea" id="RHEA-COMP:10174"/>
        <dbReference type="ChEBI" id="CHEBI:15378"/>
        <dbReference type="ChEBI" id="CHEBI:16692"/>
        <dbReference type="ChEBI" id="CHEBI:28938"/>
        <dbReference type="ChEBI" id="CHEBI:30616"/>
        <dbReference type="ChEBI" id="CHEBI:33019"/>
        <dbReference type="ChEBI" id="CHEBI:82696"/>
        <dbReference type="ChEBI" id="CHEBI:456215"/>
        <dbReference type="EC" id="6.3.1.14"/>
    </reaction>
</comment>
<dbReference type="OrthoDB" id="686384at2759"/>
<evidence type="ECO:0000256" key="6">
    <source>
        <dbReference type="SAM" id="MobiDB-lite"/>
    </source>
</evidence>
<dbReference type="EC" id="6.3.1.14" evidence="1"/>
<comment type="caution">
    <text evidence="8">The sequence shown here is derived from an EMBL/GenBank/DDBJ whole genome shotgun (WGS) entry which is preliminary data.</text>
</comment>
<dbReference type="Proteomes" id="UP000286134">
    <property type="component" value="Unassembled WGS sequence"/>
</dbReference>
<dbReference type="InterPro" id="IPR014729">
    <property type="entry name" value="Rossmann-like_a/b/a_fold"/>
</dbReference>
<dbReference type="GO" id="GO:0017178">
    <property type="term" value="F:diphthine-ammonia ligase activity"/>
    <property type="evidence" value="ECO:0007669"/>
    <property type="project" value="UniProtKB-EC"/>
</dbReference>
<evidence type="ECO:0000259" key="7">
    <source>
        <dbReference type="Pfam" id="PF01902"/>
    </source>
</evidence>
<dbReference type="InterPro" id="IPR035959">
    <property type="entry name" value="RutC-like_sf"/>
</dbReference>
<dbReference type="InterPro" id="IPR002761">
    <property type="entry name" value="Diphthami_syn_dom"/>
</dbReference>
<keyword evidence="9" id="KW-1185">Reference proteome</keyword>
<dbReference type="SUPFAM" id="SSF55298">
    <property type="entry name" value="YjgF-like"/>
    <property type="match status" value="1"/>
</dbReference>
<keyword evidence="8" id="KW-0436">Ligase</keyword>
<sequence>MTESLNVIALISGGKDSFFSLLHCRKNGHKIVALGNLYPPNGPPDRDHNKDEDDSDMNSFMYQTVGHMVIPQYEKALNIPLYREPIIGTALHTGASYLDSDHEYSCSSVSNSSSSEYDETECLEPLLKRIMDKHPNANAVSTGAIYSTYQRTRTETVARRLGLVSLSYLWQYPLLSLKNSLSLIEDMRSARIEARIIKVAGSGLDENFLWQNLTSKSTIQKVQKAVEKFGVEDDGAILGEGGEFETLVLDGPSYLFKSRIEILDHDRIIVKENGGSAWLKILKAQVISKNIVPSDEVIQIPNILEPRFSRIFETLKDSVIYETNLNSHKLENFSNPLHSPQLVPKKPHACSIIRWTISAPTGLKSISEEAKCLIDTISSRLDRAGLKSTDVVSTILLLRSMQYFELMNKVKIPF</sequence>
<dbReference type="Gene3D" id="3.40.50.620">
    <property type="entry name" value="HUPs"/>
    <property type="match status" value="1"/>
</dbReference>
<evidence type="ECO:0000256" key="2">
    <source>
        <dbReference type="ARBA" id="ARBA00018426"/>
    </source>
</evidence>
<dbReference type="GO" id="GO:0017183">
    <property type="term" value="P:protein histidyl modification to diphthamide"/>
    <property type="evidence" value="ECO:0007669"/>
    <property type="project" value="TreeGrafter"/>
</dbReference>
<dbReference type="AlphaFoldDB" id="A0A420I3M2"/>
<feature type="region of interest" description="Disordered" evidence="6">
    <location>
        <begin position="36"/>
        <end position="58"/>
    </location>
</feature>
<dbReference type="EMBL" id="MCFK01001982">
    <property type="protein sequence ID" value="RKF64308.1"/>
    <property type="molecule type" value="Genomic_DNA"/>
</dbReference>
<accession>A0A420I3M2</accession>
<reference evidence="8 9" key="1">
    <citation type="journal article" date="2018" name="BMC Genomics">
        <title>Comparative genome analyses reveal sequence features reflecting distinct modes of host-adaptation between dicot and monocot powdery mildew.</title>
        <authorList>
            <person name="Wu Y."/>
            <person name="Ma X."/>
            <person name="Pan Z."/>
            <person name="Kale S.D."/>
            <person name="Song Y."/>
            <person name="King H."/>
            <person name="Zhang Q."/>
            <person name="Presley C."/>
            <person name="Deng X."/>
            <person name="Wei C.I."/>
            <person name="Xiao S."/>
        </authorList>
    </citation>
    <scope>NUCLEOTIDE SEQUENCE [LARGE SCALE GENOMIC DNA]</scope>
    <source>
        <strain evidence="8">UMSG2</strain>
    </source>
</reference>
<feature type="domain" description="Diphthamide synthase" evidence="7">
    <location>
        <begin position="116"/>
        <end position="273"/>
    </location>
</feature>
<dbReference type="Pfam" id="PF01902">
    <property type="entry name" value="Diphthami_syn_2"/>
    <property type="match status" value="1"/>
</dbReference>
<gene>
    <name evidence="8" type="ORF">OnM2_019100</name>
</gene>
<dbReference type="SUPFAM" id="SSF52402">
    <property type="entry name" value="Adenine nucleotide alpha hydrolases-like"/>
    <property type="match status" value="1"/>
</dbReference>
<dbReference type="PANTHER" id="PTHR12196">
    <property type="entry name" value="DOMAIN OF UNKNOWN FUNCTION 71 DUF71 -CONTAINING PROTEIN"/>
    <property type="match status" value="1"/>
</dbReference>
<dbReference type="CDD" id="cd01994">
    <property type="entry name" value="AANH_PF0828-like"/>
    <property type="match status" value="1"/>
</dbReference>
<evidence type="ECO:0000256" key="5">
    <source>
        <dbReference type="ARBA" id="ARBA00048108"/>
    </source>
</evidence>
<name>A0A420I3M2_9PEZI</name>
<evidence type="ECO:0000313" key="8">
    <source>
        <dbReference type="EMBL" id="RKF64308.1"/>
    </source>
</evidence>
<organism evidence="8 9">
    <name type="scientific">Erysiphe neolycopersici</name>
    <dbReference type="NCBI Taxonomy" id="212602"/>
    <lineage>
        <taxon>Eukaryota</taxon>
        <taxon>Fungi</taxon>
        <taxon>Dikarya</taxon>
        <taxon>Ascomycota</taxon>
        <taxon>Pezizomycotina</taxon>
        <taxon>Leotiomycetes</taxon>
        <taxon>Erysiphales</taxon>
        <taxon>Erysiphaceae</taxon>
        <taxon>Erysiphe</taxon>
    </lineage>
</organism>
<evidence type="ECO:0000256" key="1">
    <source>
        <dbReference type="ARBA" id="ARBA00012089"/>
    </source>
</evidence>
<evidence type="ECO:0000313" key="9">
    <source>
        <dbReference type="Proteomes" id="UP000286134"/>
    </source>
</evidence>
<protein>
    <recommendedName>
        <fullName evidence="2">Diphthine--ammonia ligase</fullName>
        <ecNumber evidence="1">6.3.1.14</ecNumber>
    </recommendedName>
    <alternativeName>
        <fullName evidence="3">Diphthamide synthase</fullName>
    </alternativeName>
    <alternativeName>
        <fullName evidence="4">Diphthamide synthetase</fullName>
    </alternativeName>
</protein>
<dbReference type="Gene3D" id="3.90.1490.10">
    <property type="entry name" value="putative n-type atp pyrophosphatase, domain 2"/>
    <property type="match status" value="1"/>
</dbReference>
<dbReference type="InterPro" id="IPR030662">
    <property type="entry name" value="DPH6/MJ0570"/>
</dbReference>